<dbReference type="OrthoDB" id="8476759at2"/>
<dbReference type="ESTHER" id="9gamm-a0a244cnr9">
    <property type="family name" value="Bacterial_lip_FamI.8"/>
</dbReference>
<comment type="caution">
    <text evidence="3">The sequence shown here is derived from an EMBL/GenBank/DDBJ whole genome shotgun (WGS) entry which is preliminary data.</text>
</comment>
<keyword evidence="1" id="KW-0732">Signal</keyword>
<evidence type="ECO:0000259" key="2">
    <source>
        <dbReference type="Pfam" id="PF12146"/>
    </source>
</evidence>
<dbReference type="Gene3D" id="3.40.50.1820">
    <property type="entry name" value="alpha/beta hydrolase"/>
    <property type="match status" value="1"/>
</dbReference>
<name>A0A244CNR9_PSEDV</name>
<feature type="signal peptide" evidence="1">
    <location>
        <begin position="1"/>
        <end position="22"/>
    </location>
</feature>
<dbReference type="EMBL" id="MWPV01000004">
    <property type="protein sequence ID" value="OUL57242.1"/>
    <property type="molecule type" value="Genomic_DNA"/>
</dbReference>
<dbReference type="InterPro" id="IPR022742">
    <property type="entry name" value="Hydrolase_4"/>
</dbReference>
<keyword evidence="4" id="KW-1185">Reference proteome</keyword>
<evidence type="ECO:0000313" key="4">
    <source>
        <dbReference type="Proteomes" id="UP000194841"/>
    </source>
</evidence>
<reference evidence="3 4" key="1">
    <citation type="submission" date="2017-02" db="EMBL/GenBank/DDBJ databases">
        <title>Pseudoalteromonas ulvae TC14 Genome.</title>
        <authorList>
            <person name="Molmeret M."/>
        </authorList>
    </citation>
    <scope>NUCLEOTIDE SEQUENCE [LARGE SCALE GENOMIC DNA]</scope>
    <source>
        <strain evidence="3">TC14</strain>
    </source>
</reference>
<sequence>MKHTIKCMFTALALLLAANVHAEQDPYNCLTINQDFNHIIQAKKHGLYREAMQSSSAQYQFDQTLAFSEYLNISKALIEARNPHAQRPCPISTPVTQVQQRVPHAQVVSDLIAPFELRQPNNHKAILLIHGLTDSPYLFHDLAGYFYQQGFNVRTILLPGHGTAPSDLAHIKMTQWQHSAEYAIERTLTDFEQVYLGGFSTGGALIFDYLMYQAQVSDKIKGLLMWSPASQAKSEQAWLAKYVAAIPFVTWLDKDADVDFAKYESFSFNAGAQVYSLMNRIEEKQFNTLNRHDIPLLLIASEVDQTIETRASLKLAKFWYQNPDRRSQKQDKVIYYGQRDKAQPLLDTQQALVIPSCKQTSLCAQVKEIAHTSPTNSPSNPHYGVDGVYRNCGHYLSKPDLYQACKTQEQVNVGETTADNIQAFSPIKRLTFNPYYPHMLASIGEFIQ</sequence>
<proteinExistence type="predicted"/>
<feature type="chain" id="PRO_5012806081" evidence="1">
    <location>
        <begin position="23"/>
        <end position="448"/>
    </location>
</feature>
<dbReference type="SUPFAM" id="SSF53474">
    <property type="entry name" value="alpha/beta-Hydrolases"/>
    <property type="match status" value="1"/>
</dbReference>
<gene>
    <name evidence="3" type="ORF">B1199_13815</name>
</gene>
<accession>A0A244CNR9</accession>
<dbReference type="AlphaFoldDB" id="A0A244CNR9"/>
<feature type="domain" description="Serine aminopeptidase S33" evidence="2">
    <location>
        <begin position="122"/>
        <end position="246"/>
    </location>
</feature>
<dbReference type="InterPro" id="IPR029058">
    <property type="entry name" value="AB_hydrolase_fold"/>
</dbReference>
<evidence type="ECO:0000313" key="3">
    <source>
        <dbReference type="EMBL" id="OUL57242.1"/>
    </source>
</evidence>
<dbReference type="Proteomes" id="UP000194841">
    <property type="component" value="Unassembled WGS sequence"/>
</dbReference>
<evidence type="ECO:0000256" key="1">
    <source>
        <dbReference type="SAM" id="SignalP"/>
    </source>
</evidence>
<protein>
    <submittedName>
        <fullName evidence="3">Lysophospholipase</fullName>
    </submittedName>
</protein>
<dbReference type="Pfam" id="PF12146">
    <property type="entry name" value="Hydrolase_4"/>
    <property type="match status" value="1"/>
</dbReference>
<dbReference type="RefSeq" id="WP_086744704.1">
    <property type="nucleotide sequence ID" value="NZ_MWPV01000004.1"/>
</dbReference>
<organism evidence="3 4">
    <name type="scientific">Pseudoalteromonas ulvae</name>
    <dbReference type="NCBI Taxonomy" id="107327"/>
    <lineage>
        <taxon>Bacteria</taxon>
        <taxon>Pseudomonadati</taxon>
        <taxon>Pseudomonadota</taxon>
        <taxon>Gammaproteobacteria</taxon>
        <taxon>Alteromonadales</taxon>
        <taxon>Pseudoalteromonadaceae</taxon>
        <taxon>Pseudoalteromonas</taxon>
    </lineage>
</organism>